<evidence type="ECO:0000256" key="1">
    <source>
        <dbReference type="SAM" id="MobiDB-lite"/>
    </source>
</evidence>
<comment type="caution">
    <text evidence="2">The sequence shown here is derived from an EMBL/GenBank/DDBJ whole genome shotgun (WGS) entry which is preliminary data.</text>
</comment>
<proteinExistence type="predicted"/>
<feature type="compositionally biased region" description="Basic and acidic residues" evidence="1">
    <location>
        <begin position="1"/>
        <end position="13"/>
    </location>
</feature>
<evidence type="ECO:0000313" key="3">
    <source>
        <dbReference type="Proteomes" id="UP000275408"/>
    </source>
</evidence>
<feature type="region of interest" description="Disordered" evidence="1">
    <location>
        <begin position="1"/>
        <end position="26"/>
    </location>
</feature>
<gene>
    <name evidence="2" type="ORF">pdam_00020725</name>
</gene>
<accession>A0A3M6TH28</accession>
<dbReference type="AlphaFoldDB" id="A0A3M6TH28"/>
<keyword evidence="3" id="KW-1185">Reference proteome</keyword>
<name>A0A3M6TH28_POCDA</name>
<feature type="non-terminal residue" evidence="2">
    <location>
        <position position="78"/>
    </location>
</feature>
<protein>
    <submittedName>
        <fullName evidence="2">Uncharacterized protein</fullName>
    </submittedName>
</protein>
<evidence type="ECO:0000313" key="2">
    <source>
        <dbReference type="EMBL" id="RMX40696.1"/>
    </source>
</evidence>
<feature type="compositionally biased region" description="Polar residues" evidence="1">
    <location>
        <begin position="14"/>
        <end position="26"/>
    </location>
</feature>
<reference evidence="2 3" key="1">
    <citation type="journal article" date="2018" name="Sci. Rep.">
        <title>Comparative analysis of the Pocillopora damicornis genome highlights role of immune system in coral evolution.</title>
        <authorList>
            <person name="Cunning R."/>
            <person name="Bay R.A."/>
            <person name="Gillette P."/>
            <person name="Baker A.C."/>
            <person name="Traylor-Knowles N."/>
        </authorList>
    </citation>
    <scope>NUCLEOTIDE SEQUENCE [LARGE SCALE GENOMIC DNA]</scope>
    <source>
        <strain evidence="2">RSMAS</strain>
        <tissue evidence="2">Whole animal</tissue>
    </source>
</reference>
<sequence>MTTTSKGEERGSKTAETSFIKGTSTENLPNFELKRKEEFLQFPMIMARELQRQELIAQKDNNIEELQKSIQEDEQIAD</sequence>
<organism evidence="2 3">
    <name type="scientific">Pocillopora damicornis</name>
    <name type="common">Cauliflower coral</name>
    <name type="synonym">Millepora damicornis</name>
    <dbReference type="NCBI Taxonomy" id="46731"/>
    <lineage>
        <taxon>Eukaryota</taxon>
        <taxon>Metazoa</taxon>
        <taxon>Cnidaria</taxon>
        <taxon>Anthozoa</taxon>
        <taxon>Hexacorallia</taxon>
        <taxon>Scleractinia</taxon>
        <taxon>Astrocoeniina</taxon>
        <taxon>Pocilloporidae</taxon>
        <taxon>Pocillopora</taxon>
    </lineage>
</organism>
<dbReference type="Proteomes" id="UP000275408">
    <property type="component" value="Unassembled WGS sequence"/>
</dbReference>
<dbReference type="EMBL" id="RCHS01003590">
    <property type="protein sequence ID" value="RMX40696.1"/>
    <property type="molecule type" value="Genomic_DNA"/>
</dbReference>